<gene>
    <name evidence="2" type="ORF">ColLi_09133</name>
</gene>
<dbReference type="Gene3D" id="3.40.395.10">
    <property type="entry name" value="Adenoviral Proteinase, Chain A"/>
    <property type="match status" value="1"/>
</dbReference>
<feature type="region of interest" description="Disordered" evidence="1">
    <location>
        <begin position="608"/>
        <end position="635"/>
    </location>
</feature>
<proteinExistence type="predicted"/>
<evidence type="ECO:0000313" key="3">
    <source>
        <dbReference type="Proteomes" id="UP001055172"/>
    </source>
</evidence>
<feature type="region of interest" description="Disordered" evidence="1">
    <location>
        <begin position="150"/>
        <end position="189"/>
    </location>
</feature>
<feature type="compositionally biased region" description="Low complexity" evidence="1">
    <location>
        <begin position="164"/>
        <end position="176"/>
    </location>
</feature>
<reference evidence="2 3" key="1">
    <citation type="submission" date="2021-07" db="EMBL/GenBank/DDBJ databases">
        <title>Genome data of Colletotrichum spaethianum.</title>
        <authorList>
            <person name="Utami Y.D."/>
            <person name="Hiruma K."/>
        </authorList>
    </citation>
    <scope>NUCLEOTIDE SEQUENCE [LARGE SCALE GENOMIC DNA]</scope>
    <source>
        <strain evidence="2 3">MAFF 242679</strain>
    </source>
</reference>
<evidence type="ECO:0008006" key="4">
    <source>
        <dbReference type="Google" id="ProtNLM"/>
    </source>
</evidence>
<evidence type="ECO:0000256" key="1">
    <source>
        <dbReference type="SAM" id="MobiDB-lite"/>
    </source>
</evidence>
<feature type="region of interest" description="Disordered" evidence="1">
    <location>
        <begin position="211"/>
        <end position="250"/>
    </location>
</feature>
<sequence length="809" mass="90291">MTVLEVVAQLNSIERLATEFRQDADFANESFPRWAFTHIDRRIITIAVDDWLRADVAKVTKDSIYRLASFLKFHSLSLATFIFLFGLKVTKSRPCVVSLVDLQKAGHSVGVIQIYDAFAEQPTTSKTSHLLGPVRRFQLAVQSLDPNARSGFETRKVRSRAQGSSRPSPTPSSSPELSRHIDKSHESHSAAFSNVSADDAFNNNALTDDDISMFQGDFGPNDDSASDSESIPESPRSPKAGQSWPSTPLPTPESLFGFCSQDGQFEFKDLSTIVEESDVQHPAVEELTVDEPAVDEPAVEEHIVEEHTIAEPAVDEPSVDEAAVNEAAAEEHTVENHRVGESTTIASKAAEGFLMLPIVNGPFQQISKNITVRPIRKRSLKQAMLPDCFESSPDRLSGPSKRAKQLEHQRLPVLSASSVSLPAPQEQSNCLQLAFHSLGTLDDGKFLNDEIINNLARRLVSTEIGIIESLTLSCNQMTERGRLRLLGVMGKAKVLLFFNHNCHWVLFEWTPIDNILQEYNSLPSGSSCTGGDTIPQFLQWVYNEPSLCIVFRKPKQPNLVDCGVYVLCFAEHIASGKPLPENIDGSRERIYLRQQLFTSRHRTLSSEELGNLPMTVPRKQRAKTPPSIPDRSSDRNWDAAVSRMTACREASVERQAALAAVVFNFHKMHRNAITLAQHAEAQMKKATETRDHWLSMRNAARIFQEGYSRVAKTDVPTSLDPPGDILRHCKLINELFHMAGRDLDPFLDEDQGRCAEFQRMQDAARHGYLECSTLLVILNYAVQKFRTDKKNIAEVCRKVEDILKALQGK</sequence>
<accession>A0AA37GT46</accession>
<dbReference type="EMBL" id="BPPX01000021">
    <property type="protein sequence ID" value="GJC86295.1"/>
    <property type="molecule type" value="Genomic_DNA"/>
</dbReference>
<organism evidence="2 3">
    <name type="scientific">Colletotrichum liriopes</name>
    <dbReference type="NCBI Taxonomy" id="708192"/>
    <lineage>
        <taxon>Eukaryota</taxon>
        <taxon>Fungi</taxon>
        <taxon>Dikarya</taxon>
        <taxon>Ascomycota</taxon>
        <taxon>Pezizomycotina</taxon>
        <taxon>Sordariomycetes</taxon>
        <taxon>Hypocreomycetidae</taxon>
        <taxon>Glomerellales</taxon>
        <taxon>Glomerellaceae</taxon>
        <taxon>Colletotrichum</taxon>
        <taxon>Colletotrichum spaethianum species complex</taxon>
    </lineage>
</organism>
<dbReference type="AlphaFoldDB" id="A0AA37GT46"/>
<dbReference type="SUPFAM" id="SSF54001">
    <property type="entry name" value="Cysteine proteinases"/>
    <property type="match status" value="1"/>
</dbReference>
<name>A0AA37GT46_9PEZI</name>
<dbReference type="InterPro" id="IPR038765">
    <property type="entry name" value="Papain-like_cys_pep_sf"/>
</dbReference>
<feature type="compositionally biased region" description="Basic and acidic residues" evidence="1">
    <location>
        <begin position="177"/>
        <end position="188"/>
    </location>
</feature>
<comment type="caution">
    <text evidence="2">The sequence shown here is derived from an EMBL/GenBank/DDBJ whole genome shotgun (WGS) entry which is preliminary data.</text>
</comment>
<protein>
    <recommendedName>
        <fullName evidence="4">Ulp1 protease family protein</fullName>
    </recommendedName>
</protein>
<keyword evidence="3" id="KW-1185">Reference proteome</keyword>
<evidence type="ECO:0000313" key="2">
    <source>
        <dbReference type="EMBL" id="GJC86295.1"/>
    </source>
</evidence>
<dbReference type="Proteomes" id="UP001055172">
    <property type="component" value="Unassembled WGS sequence"/>
</dbReference>